<dbReference type="Pfam" id="PF09550">
    <property type="entry name" value="Phage_TAC_6"/>
    <property type="match status" value="1"/>
</dbReference>
<dbReference type="RefSeq" id="WP_244545820.1">
    <property type="nucleotide sequence ID" value="NZ_CP181348.1"/>
</dbReference>
<comment type="caution">
    <text evidence="1">The sequence shown here is derived from an EMBL/GenBank/DDBJ whole genome shotgun (WGS) entry which is preliminary data.</text>
</comment>
<proteinExistence type="predicted"/>
<dbReference type="AlphaFoldDB" id="A0A7W6FTA3"/>
<dbReference type="InterPro" id="IPR019056">
    <property type="entry name" value="Phage_TAC_6"/>
</dbReference>
<evidence type="ECO:0000313" key="1">
    <source>
        <dbReference type="EMBL" id="MBB3934500.1"/>
    </source>
</evidence>
<accession>A0A7W6FTA3</accession>
<keyword evidence="2" id="KW-1185">Reference proteome</keyword>
<sequence length="73" mass="7892">MSAAALPATAGAAAFPWDELFATAVCVLHLAPDAVWRASPRELALALRPFAAMTEPPSRARLDDLMQRFPDTR</sequence>
<dbReference type="EMBL" id="JACIDO010000001">
    <property type="protein sequence ID" value="MBB3934500.1"/>
    <property type="molecule type" value="Genomic_DNA"/>
</dbReference>
<organism evidence="1 2">
    <name type="scientific">Aureimonas phyllosphaerae</name>
    <dbReference type="NCBI Taxonomy" id="1166078"/>
    <lineage>
        <taxon>Bacteria</taxon>
        <taxon>Pseudomonadati</taxon>
        <taxon>Pseudomonadota</taxon>
        <taxon>Alphaproteobacteria</taxon>
        <taxon>Hyphomicrobiales</taxon>
        <taxon>Aurantimonadaceae</taxon>
        <taxon>Aureimonas</taxon>
    </lineage>
</organism>
<gene>
    <name evidence="1" type="ORF">GGR05_000611</name>
</gene>
<reference evidence="1 2" key="1">
    <citation type="submission" date="2020-08" db="EMBL/GenBank/DDBJ databases">
        <title>Genomic Encyclopedia of Type Strains, Phase IV (KMG-IV): sequencing the most valuable type-strain genomes for metagenomic binning, comparative biology and taxonomic classification.</title>
        <authorList>
            <person name="Goeker M."/>
        </authorList>
    </citation>
    <scope>NUCLEOTIDE SEQUENCE [LARGE SCALE GENOMIC DNA]</scope>
    <source>
        <strain evidence="1 2">DSM 25024</strain>
    </source>
</reference>
<evidence type="ECO:0000313" key="2">
    <source>
        <dbReference type="Proteomes" id="UP000531216"/>
    </source>
</evidence>
<name>A0A7W6FTA3_9HYPH</name>
<dbReference type="Proteomes" id="UP000531216">
    <property type="component" value="Unassembled WGS sequence"/>
</dbReference>
<protein>
    <submittedName>
        <fullName evidence="1">Putative phage protein (TIGR02216 family)</fullName>
    </submittedName>
</protein>